<dbReference type="Gene3D" id="3.40.640.10">
    <property type="entry name" value="Type I PLP-dependent aspartate aminotransferase-like (Major domain)"/>
    <property type="match status" value="1"/>
</dbReference>
<dbReference type="GO" id="GO:0030170">
    <property type="term" value="F:pyridoxal phosphate binding"/>
    <property type="evidence" value="ECO:0007669"/>
    <property type="project" value="InterPro"/>
</dbReference>
<comment type="cofactor">
    <cofactor evidence="1">
        <name>pyridoxal 5'-phosphate</name>
        <dbReference type="ChEBI" id="CHEBI:597326"/>
    </cofactor>
</comment>
<dbReference type="InterPro" id="IPR015424">
    <property type="entry name" value="PyrdxlP-dep_Trfase"/>
</dbReference>
<dbReference type="InterPro" id="IPR015422">
    <property type="entry name" value="PyrdxlP-dep_Trfase_small"/>
</dbReference>
<evidence type="ECO:0000256" key="1">
    <source>
        <dbReference type="ARBA" id="ARBA00001933"/>
    </source>
</evidence>
<sequence>MATLIEQKYIAAHPGSAQRHEKAKHVFPNGVTHDARRQNPFQLYYTHAMGPHKYDVDGNEVIDFWSGHGSLILGHSHPEIVKAVQEQMAKGTHLSGSTDLEIRWGELVREMIPSAEKVRFHSSGTEADMMAIRMARAYTNKSKIIKFEDHFHGWSDYLSADADGIGGIPKEALDTVIILPPNDISLIEQTLQNNDDVAAIILEPTGAHMGLKPIVPAFLEELREVTTKFDVVLIFDEVVTGFRISDGGAQGYYGVTPDLTTLAKILGGGLPGGAVCGKAEIINMIEPRDDPDFNKNRRIAHNGTFNANPLSASSGIKALEILKRDPINEKAISMGNLLKRSLNEVLSKQEIPGCVSGVNSLIHIRLGTDHDCDHEICILSKEDMGKTTNSVRNAQLNLALLNNGVHSGTRFIMSAFHTEEDIAKTAEAFGNALTDVRAEGLI</sequence>
<evidence type="ECO:0000313" key="3">
    <source>
        <dbReference type="EMBL" id="SVA00756.1"/>
    </source>
</evidence>
<dbReference type="InterPro" id="IPR005814">
    <property type="entry name" value="Aminotrans_3"/>
</dbReference>
<keyword evidence="2" id="KW-0663">Pyridoxal phosphate</keyword>
<dbReference type="EMBL" id="UINC01002834">
    <property type="protein sequence ID" value="SVA00756.1"/>
    <property type="molecule type" value="Genomic_DNA"/>
</dbReference>
<evidence type="ECO:0000256" key="2">
    <source>
        <dbReference type="ARBA" id="ARBA00022898"/>
    </source>
</evidence>
<dbReference type="InterPro" id="IPR015421">
    <property type="entry name" value="PyrdxlP-dep_Trfase_major"/>
</dbReference>
<dbReference type="SUPFAM" id="SSF53383">
    <property type="entry name" value="PLP-dependent transferases"/>
    <property type="match status" value="1"/>
</dbReference>
<name>A0A381S9P6_9ZZZZ</name>
<proteinExistence type="predicted"/>
<dbReference type="PANTHER" id="PTHR43713">
    <property type="entry name" value="GLUTAMATE-1-SEMIALDEHYDE 2,1-AMINOMUTASE"/>
    <property type="match status" value="1"/>
</dbReference>
<dbReference type="CDD" id="cd00610">
    <property type="entry name" value="OAT_like"/>
    <property type="match status" value="1"/>
</dbReference>
<dbReference type="Gene3D" id="3.90.1150.10">
    <property type="entry name" value="Aspartate Aminotransferase, domain 1"/>
    <property type="match status" value="1"/>
</dbReference>
<gene>
    <name evidence="3" type="ORF">METZ01_LOCUS53610</name>
</gene>
<protein>
    <recommendedName>
        <fullName evidence="4">Glutamate-1-semialdehyde 2,1-aminomutase</fullName>
    </recommendedName>
</protein>
<reference evidence="3" key="1">
    <citation type="submission" date="2018-05" db="EMBL/GenBank/DDBJ databases">
        <authorList>
            <person name="Lanie J.A."/>
            <person name="Ng W.-L."/>
            <person name="Kazmierczak K.M."/>
            <person name="Andrzejewski T.M."/>
            <person name="Davidsen T.M."/>
            <person name="Wayne K.J."/>
            <person name="Tettelin H."/>
            <person name="Glass J.I."/>
            <person name="Rusch D."/>
            <person name="Podicherti R."/>
            <person name="Tsui H.-C.T."/>
            <person name="Winkler M.E."/>
        </authorList>
    </citation>
    <scope>NUCLEOTIDE SEQUENCE</scope>
</reference>
<accession>A0A381S9P6</accession>
<dbReference type="PANTHER" id="PTHR43713:SF3">
    <property type="entry name" value="GLUTAMATE-1-SEMIALDEHYDE 2,1-AMINOMUTASE 1, CHLOROPLASTIC-RELATED"/>
    <property type="match status" value="1"/>
</dbReference>
<dbReference type="PROSITE" id="PS00600">
    <property type="entry name" value="AA_TRANSFER_CLASS_3"/>
    <property type="match status" value="1"/>
</dbReference>
<dbReference type="InterPro" id="IPR049704">
    <property type="entry name" value="Aminotrans_3_PPA_site"/>
</dbReference>
<evidence type="ECO:0008006" key="4">
    <source>
        <dbReference type="Google" id="ProtNLM"/>
    </source>
</evidence>
<dbReference type="AlphaFoldDB" id="A0A381S9P6"/>
<dbReference type="GO" id="GO:0008483">
    <property type="term" value="F:transaminase activity"/>
    <property type="evidence" value="ECO:0007669"/>
    <property type="project" value="InterPro"/>
</dbReference>
<dbReference type="Pfam" id="PF00202">
    <property type="entry name" value="Aminotran_3"/>
    <property type="match status" value="1"/>
</dbReference>
<organism evidence="3">
    <name type="scientific">marine metagenome</name>
    <dbReference type="NCBI Taxonomy" id="408172"/>
    <lineage>
        <taxon>unclassified sequences</taxon>
        <taxon>metagenomes</taxon>
        <taxon>ecological metagenomes</taxon>
    </lineage>
</organism>